<dbReference type="AlphaFoldDB" id="A0A7D6GQD0"/>
<evidence type="ECO:0000313" key="3">
    <source>
        <dbReference type="EMBL" id="QLK25842.1"/>
    </source>
</evidence>
<evidence type="ECO:0000313" key="4">
    <source>
        <dbReference type="Proteomes" id="UP000510869"/>
    </source>
</evidence>
<dbReference type="Proteomes" id="UP000510869">
    <property type="component" value="Chromosome"/>
</dbReference>
<dbReference type="InterPro" id="IPR058280">
    <property type="entry name" value="DUF7974"/>
</dbReference>
<dbReference type="EMBL" id="CP059154">
    <property type="protein sequence ID" value="QLK25842.1"/>
    <property type="molecule type" value="Genomic_DNA"/>
</dbReference>
<keyword evidence="4" id="KW-1185">Reference proteome</keyword>
<feature type="domain" description="DUF7974" evidence="2">
    <location>
        <begin position="41"/>
        <end position="176"/>
    </location>
</feature>
<proteinExistence type="predicted"/>
<dbReference type="GeneID" id="56145032"/>
<name>A0A7D6GQD0_9EURY</name>
<dbReference type="KEGG" id="nay:HYG81_17465"/>
<dbReference type="Pfam" id="PF25929">
    <property type="entry name" value="DUF7974"/>
    <property type="match status" value="1"/>
</dbReference>
<protein>
    <recommendedName>
        <fullName evidence="2">DUF7974 domain-containing protein</fullName>
    </recommendedName>
</protein>
<organism evidence="3 4">
    <name type="scientific">Natrinema zhouii</name>
    <dbReference type="NCBI Taxonomy" id="1710539"/>
    <lineage>
        <taxon>Archaea</taxon>
        <taxon>Methanobacteriati</taxon>
        <taxon>Methanobacteriota</taxon>
        <taxon>Stenosarchaea group</taxon>
        <taxon>Halobacteria</taxon>
        <taxon>Halobacteriales</taxon>
        <taxon>Natrialbaceae</taxon>
        <taxon>Natrinema</taxon>
    </lineage>
</organism>
<evidence type="ECO:0000259" key="2">
    <source>
        <dbReference type="Pfam" id="PF25929"/>
    </source>
</evidence>
<reference evidence="3 4" key="1">
    <citation type="submission" date="2020-07" db="EMBL/GenBank/DDBJ databases">
        <title>Natrinema (YPL30) sp. nov. and Haloterrigena xxxxxx (YPL8) sp. nov., isolated from a salt mine.</title>
        <authorList>
            <person name="Cui H."/>
        </authorList>
    </citation>
    <scope>NUCLEOTIDE SEQUENCE [LARGE SCALE GENOMIC DNA]</scope>
    <source>
        <strain evidence="3 4">YPL13</strain>
    </source>
</reference>
<evidence type="ECO:0000256" key="1">
    <source>
        <dbReference type="SAM" id="MobiDB-lite"/>
    </source>
</evidence>
<gene>
    <name evidence="3" type="ORF">HYG81_17465</name>
</gene>
<feature type="region of interest" description="Disordered" evidence="1">
    <location>
        <begin position="1"/>
        <end position="29"/>
    </location>
</feature>
<dbReference type="RefSeq" id="WP_180841025.1">
    <property type="nucleotide sequence ID" value="NZ_CP059154.1"/>
</dbReference>
<sequence>MKRIDDADALERSDDDPFVPGRESDDGIGGGRTIDWAAFSHAFTPRTLRHRAIDVSVSTDKRRYEPGESVEITVAFRNRLPFPIRIRTESPKRWVWAVDGDREASQVARTVPDRPAAFSFARSERKRFRRQWSQRIRVSDDEWEPVDAGTYVIEVRINRADATTRGLVARTEIEIEG</sequence>
<feature type="compositionally biased region" description="Basic and acidic residues" evidence="1">
    <location>
        <begin position="1"/>
        <end position="12"/>
    </location>
</feature>
<accession>A0A7D6GQD0</accession>
<dbReference type="OrthoDB" id="196304at2157"/>